<reference evidence="1 2" key="1">
    <citation type="journal article" date="2018" name="J. Allergy Clin. Immunol.">
        <title>High-quality assembly of Dermatophagoides pteronyssinus genome and transcriptome reveals a wide range of novel allergens.</title>
        <authorList>
            <person name="Liu X.Y."/>
            <person name="Yang K.Y."/>
            <person name="Wang M.Q."/>
            <person name="Kwok J.S."/>
            <person name="Zeng X."/>
            <person name="Yang Z."/>
            <person name="Xiao X.J."/>
            <person name="Lau C.P."/>
            <person name="Li Y."/>
            <person name="Huang Z.M."/>
            <person name="Ba J.G."/>
            <person name="Yim A.K."/>
            <person name="Ouyang C.Y."/>
            <person name="Ngai S.M."/>
            <person name="Chan T.F."/>
            <person name="Leung E.L."/>
            <person name="Liu L."/>
            <person name="Liu Z.G."/>
            <person name="Tsui S.K."/>
        </authorList>
    </citation>
    <scope>NUCLEOTIDE SEQUENCE [LARGE SCALE GENOMIC DNA]</scope>
    <source>
        <strain evidence="1">Derp</strain>
    </source>
</reference>
<protein>
    <submittedName>
        <fullName evidence="1">Uncharacterized protein</fullName>
    </submittedName>
</protein>
<organism evidence="1 2">
    <name type="scientific">Dermatophagoides pteronyssinus</name>
    <name type="common">European house dust mite</name>
    <dbReference type="NCBI Taxonomy" id="6956"/>
    <lineage>
        <taxon>Eukaryota</taxon>
        <taxon>Metazoa</taxon>
        <taxon>Ecdysozoa</taxon>
        <taxon>Arthropoda</taxon>
        <taxon>Chelicerata</taxon>
        <taxon>Arachnida</taxon>
        <taxon>Acari</taxon>
        <taxon>Acariformes</taxon>
        <taxon>Sarcoptiformes</taxon>
        <taxon>Astigmata</taxon>
        <taxon>Psoroptidia</taxon>
        <taxon>Analgoidea</taxon>
        <taxon>Pyroglyphidae</taxon>
        <taxon>Dermatophagoidinae</taxon>
        <taxon>Dermatophagoides</taxon>
    </lineage>
</organism>
<gene>
    <name evidence="1" type="ORF">DERP_009513</name>
</gene>
<reference evidence="1 2" key="2">
    <citation type="journal article" date="2022" name="Mol. Biol. Evol.">
        <title>Comparative Genomics Reveals Insights into the Divergent Evolution of Astigmatic Mites and Household Pest Adaptations.</title>
        <authorList>
            <person name="Xiong Q."/>
            <person name="Wan A.T."/>
            <person name="Liu X."/>
            <person name="Fung C.S."/>
            <person name="Xiao X."/>
            <person name="Malainual N."/>
            <person name="Hou J."/>
            <person name="Wang L."/>
            <person name="Wang M."/>
            <person name="Yang K.Y."/>
            <person name="Cui Y."/>
            <person name="Leung E.L."/>
            <person name="Nong W."/>
            <person name="Shin S.K."/>
            <person name="Au S.W."/>
            <person name="Jeong K.Y."/>
            <person name="Chew F.T."/>
            <person name="Hui J.H."/>
            <person name="Leung T.F."/>
            <person name="Tungtrongchitr A."/>
            <person name="Zhong N."/>
            <person name="Liu Z."/>
            <person name="Tsui S.K."/>
        </authorList>
    </citation>
    <scope>NUCLEOTIDE SEQUENCE [LARGE SCALE GENOMIC DNA]</scope>
    <source>
        <strain evidence="1">Derp</strain>
    </source>
</reference>
<proteinExistence type="predicted"/>
<dbReference type="EMBL" id="NJHN03000117">
    <property type="protein sequence ID" value="KAH9413914.1"/>
    <property type="molecule type" value="Genomic_DNA"/>
</dbReference>
<evidence type="ECO:0000313" key="2">
    <source>
        <dbReference type="Proteomes" id="UP000887458"/>
    </source>
</evidence>
<evidence type="ECO:0000313" key="1">
    <source>
        <dbReference type="EMBL" id="KAH9413914.1"/>
    </source>
</evidence>
<keyword evidence="2" id="KW-1185">Reference proteome</keyword>
<sequence>MPMKDKNFLYMHHKNPSTILKITTITIGERLSDSGSCSVLSYLPLLRRSLPTLLAKNSIQNVNESHRCSLIDPINPIDNITIKF</sequence>
<name>A0ABQ8IUC6_DERPT</name>
<comment type="caution">
    <text evidence="1">The sequence shown here is derived from an EMBL/GenBank/DDBJ whole genome shotgun (WGS) entry which is preliminary data.</text>
</comment>
<dbReference type="Proteomes" id="UP000887458">
    <property type="component" value="Unassembled WGS sequence"/>
</dbReference>
<accession>A0ABQ8IUC6</accession>